<dbReference type="Gene3D" id="3.90.230.10">
    <property type="entry name" value="Creatinase/methionine aminopeptidase superfamily"/>
    <property type="match status" value="1"/>
</dbReference>
<dbReference type="Pfam" id="PF00557">
    <property type="entry name" value="Peptidase_M24"/>
    <property type="match status" value="1"/>
</dbReference>
<keyword evidence="3 5" id="KW-0479">Metal-binding</keyword>
<feature type="binding site" evidence="5">
    <location>
        <position position="208"/>
    </location>
    <ligand>
        <name>a divalent metal cation</name>
        <dbReference type="ChEBI" id="CHEBI:60240"/>
        <label>2</label>
        <note>catalytic</note>
    </ligand>
</feature>
<dbReference type="PANTHER" id="PTHR43330">
    <property type="entry name" value="METHIONINE AMINOPEPTIDASE"/>
    <property type="match status" value="1"/>
</dbReference>
<feature type="binding site" evidence="5">
    <location>
        <position position="208"/>
    </location>
    <ligand>
        <name>a divalent metal cation</name>
        <dbReference type="ChEBI" id="CHEBI:60240"/>
        <label>1</label>
    </ligand>
</feature>
<comment type="catalytic activity">
    <reaction evidence="5 6">
        <text>Release of N-terminal amino acids, preferentially methionine, from peptides and arylamides.</text>
        <dbReference type="EC" id="3.4.11.18"/>
    </reaction>
</comment>
<dbReference type="AlphaFoldDB" id="V5H804"/>
<dbReference type="NCBIfam" id="TIGR00500">
    <property type="entry name" value="met_pdase_I"/>
    <property type="match status" value="1"/>
</dbReference>
<feature type="binding site" evidence="5">
    <location>
        <position position="335"/>
    </location>
    <ligand>
        <name>a divalent metal cation</name>
        <dbReference type="ChEBI" id="CHEBI:60240"/>
        <label>1</label>
    </ligand>
</feature>
<dbReference type="GO" id="GO:0046872">
    <property type="term" value="F:metal ion binding"/>
    <property type="evidence" value="ECO:0007669"/>
    <property type="project" value="UniProtKB-UniRule"/>
</dbReference>
<keyword evidence="2 5" id="KW-0645">Protease</keyword>
<dbReference type="InterPro" id="IPR036005">
    <property type="entry name" value="Creatinase/aminopeptidase-like"/>
</dbReference>
<feature type="binding site" evidence="5">
    <location>
        <position position="279"/>
    </location>
    <ligand>
        <name>substrate</name>
    </ligand>
</feature>
<dbReference type="InterPro" id="IPR000994">
    <property type="entry name" value="Pept_M24"/>
</dbReference>
<comment type="function">
    <text evidence="6">Cotranslationally removes the N-terminal methionine from nascent proteins. The N-terminal methionine is often cleaved when the second residue in the primary sequence is small and uncharged (Met-Ala-, Cys, Gly, Pro, Ser, Thr, or Val).</text>
</comment>
<evidence type="ECO:0000256" key="5">
    <source>
        <dbReference type="HAMAP-Rule" id="MF_03174"/>
    </source>
</evidence>
<keyword evidence="1 5" id="KW-0031">Aminopeptidase</keyword>
<evidence type="ECO:0000256" key="6">
    <source>
        <dbReference type="RuleBase" id="RU003653"/>
    </source>
</evidence>
<dbReference type="EC" id="3.4.11.18" evidence="6"/>
<dbReference type="GO" id="GO:0004239">
    <property type="term" value="F:initiator methionyl aminopeptidase activity"/>
    <property type="evidence" value="ECO:0007669"/>
    <property type="project" value="UniProtKB-UniRule"/>
</dbReference>
<feature type="binding site" evidence="5">
    <location>
        <position position="272"/>
    </location>
    <ligand>
        <name>a divalent metal cation</name>
        <dbReference type="ChEBI" id="CHEBI:60240"/>
        <label>2</label>
        <note>catalytic</note>
    </ligand>
</feature>
<dbReference type="GO" id="GO:0070006">
    <property type="term" value="F:metalloaminopeptidase activity"/>
    <property type="evidence" value="ECO:0007669"/>
    <property type="project" value="UniProtKB-UniRule"/>
</dbReference>
<name>V5H804_IXORI</name>
<evidence type="ECO:0000256" key="1">
    <source>
        <dbReference type="ARBA" id="ARBA00022438"/>
    </source>
</evidence>
<evidence type="ECO:0000256" key="2">
    <source>
        <dbReference type="ARBA" id="ARBA00022670"/>
    </source>
</evidence>
<feature type="binding site" evidence="5">
    <location>
        <position position="197"/>
    </location>
    <ligand>
        <name>a divalent metal cation</name>
        <dbReference type="ChEBI" id="CHEBI:60240"/>
        <label>1</label>
    </ligand>
</feature>
<sequence>MSMSFTGMASSLRAMLPRSATATAVFCERAALPSKRLFFSGRCSIRRSITNLTFSDHFKRPNSKAPVFDVITRPGTVSSTRYVPDSIAKPSYATSGIVVGVPKEMEAKSAEQIARMRDSCRLAKLIVNRVSKCIKAGVTTDELDKFAHSLCIEHNAYPSPLNYRWFPKSVCTSVNNVACHGIPDDRPLRDGDIISIDVSVFYNGYHGDCAETHVVGGSVDDRGKALVHTAEECLNRAIQVCGPGQPLREIGRVISIVADQAGFTVVPAFCGHGIGSYFHGPPDIFHFENEEEGEMFEGLVFTIEPVISEGSPEITILDDGWTAVTTDQSRTAQFEHTVHICSEGVEVLTVL</sequence>
<evidence type="ECO:0000313" key="8">
    <source>
        <dbReference type="EMBL" id="JAB68943.1"/>
    </source>
</evidence>
<dbReference type="HAMAP" id="MF_01974">
    <property type="entry name" value="MetAP_1"/>
    <property type="match status" value="1"/>
</dbReference>
<dbReference type="CDD" id="cd01086">
    <property type="entry name" value="MetAP1"/>
    <property type="match status" value="1"/>
</dbReference>
<comment type="similarity">
    <text evidence="5">Belongs to the peptidase M24A family. Methionine aminopeptidase type 1 subfamily.</text>
</comment>
<protein>
    <recommendedName>
        <fullName evidence="6">Methionine aminopeptidase</fullName>
        <ecNumber evidence="6">3.4.11.18</ecNumber>
    </recommendedName>
</protein>
<dbReference type="InterPro" id="IPR002467">
    <property type="entry name" value="Pept_M24A_MAP1"/>
</dbReference>
<comment type="cofactor">
    <cofactor evidence="5">
        <name>Co(2+)</name>
        <dbReference type="ChEBI" id="CHEBI:48828"/>
    </cofactor>
    <cofactor evidence="5">
        <name>Zn(2+)</name>
        <dbReference type="ChEBI" id="CHEBI:29105"/>
    </cofactor>
    <cofactor evidence="5">
        <name>Mn(2+)</name>
        <dbReference type="ChEBI" id="CHEBI:29035"/>
    </cofactor>
    <cofactor evidence="5">
        <name>Fe(2+)</name>
        <dbReference type="ChEBI" id="CHEBI:29033"/>
    </cofactor>
    <text evidence="5">Binds 2 divalent metal cations per subunit. Has a high-affinity and a low affinity metal-binding site. The true nature of the physiological cofactor is under debate. The enzyme is active with cobalt, zinc, manganese or divalent iron ions. Most likely, methionine aminopeptidases function as mononuclear Fe(2+)-metalloproteases under physiological conditions, and the catalytically relevant metal-binding site has been assigned to the histidine-containing high-affinity site.</text>
</comment>
<proteinExistence type="evidence at transcript level"/>
<feature type="binding site" evidence="5">
    <location>
        <position position="180"/>
    </location>
    <ligand>
        <name>substrate</name>
    </ligand>
</feature>
<keyword evidence="4 5" id="KW-0378">Hydrolase</keyword>
<dbReference type="InterPro" id="IPR001714">
    <property type="entry name" value="Pept_M24_MAP"/>
</dbReference>
<feature type="domain" description="Peptidase M24" evidence="7">
    <location>
        <begin position="115"/>
        <end position="340"/>
    </location>
</feature>
<dbReference type="GO" id="GO:0006508">
    <property type="term" value="P:proteolysis"/>
    <property type="evidence" value="ECO:0007669"/>
    <property type="project" value="UniProtKB-KW"/>
</dbReference>
<evidence type="ECO:0000256" key="4">
    <source>
        <dbReference type="ARBA" id="ARBA00022801"/>
    </source>
</evidence>
<dbReference type="SUPFAM" id="SSF55920">
    <property type="entry name" value="Creatinase/aminopeptidase"/>
    <property type="match status" value="1"/>
</dbReference>
<dbReference type="EMBL" id="GANP01015525">
    <property type="protein sequence ID" value="JAB68943.1"/>
    <property type="molecule type" value="mRNA"/>
</dbReference>
<dbReference type="PANTHER" id="PTHR43330:SF8">
    <property type="entry name" value="METHIONINE AMINOPEPTIDASE 1D, MITOCHONDRIAL"/>
    <property type="match status" value="1"/>
</dbReference>
<organism evidence="8">
    <name type="scientific">Ixodes ricinus</name>
    <name type="common">Common tick</name>
    <name type="synonym">Acarus ricinus</name>
    <dbReference type="NCBI Taxonomy" id="34613"/>
    <lineage>
        <taxon>Eukaryota</taxon>
        <taxon>Metazoa</taxon>
        <taxon>Ecdysozoa</taxon>
        <taxon>Arthropoda</taxon>
        <taxon>Chelicerata</taxon>
        <taxon>Arachnida</taxon>
        <taxon>Acari</taxon>
        <taxon>Parasitiformes</taxon>
        <taxon>Ixodida</taxon>
        <taxon>Ixodoidea</taxon>
        <taxon>Ixodidae</taxon>
        <taxon>Ixodinae</taxon>
        <taxon>Ixodes</taxon>
    </lineage>
</organism>
<dbReference type="PROSITE" id="PS00680">
    <property type="entry name" value="MAP_1"/>
    <property type="match status" value="1"/>
</dbReference>
<dbReference type="PRINTS" id="PR00599">
    <property type="entry name" value="MAPEPTIDASE"/>
</dbReference>
<reference evidence="8" key="1">
    <citation type="journal article" date="2015" name="Sci. Rep.">
        <title>Tissue- and time-dependent transcription in Ixodes ricinus salivary glands and midguts when blood feeding on the vertebrate host.</title>
        <authorList>
            <person name="Kotsyfakis M."/>
            <person name="Schwarz A."/>
            <person name="Erhart J."/>
            <person name="Ribeiro J.M."/>
        </authorList>
    </citation>
    <scope>NUCLEOTIDE SEQUENCE</scope>
    <source>
        <tissue evidence="8">Salivary gland and midgut</tissue>
    </source>
</reference>
<accession>V5H804</accession>
<evidence type="ECO:0000256" key="3">
    <source>
        <dbReference type="ARBA" id="ARBA00022723"/>
    </source>
</evidence>
<feature type="binding site" evidence="5">
    <location>
        <position position="335"/>
    </location>
    <ligand>
        <name>a divalent metal cation</name>
        <dbReference type="ChEBI" id="CHEBI:60240"/>
        <label>2</label>
        <note>catalytic</note>
    </ligand>
</feature>
<feature type="binding site" evidence="5">
    <location>
        <position position="304"/>
    </location>
    <ligand>
        <name>a divalent metal cation</name>
        <dbReference type="ChEBI" id="CHEBI:60240"/>
        <label>2</label>
        <note>catalytic</note>
    </ligand>
</feature>
<evidence type="ECO:0000259" key="7">
    <source>
        <dbReference type="Pfam" id="PF00557"/>
    </source>
</evidence>